<dbReference type="InterPro" id="IPR036554">
    <property type="entry name" value="GHMP_kinase_C_sf"/>
</dbReference>
<name>A0AAE0BEE1_9CHLO</name>
<dbReference type="PRINTS" id="PR00959">
    <property type="entry name" value="MEVGALKINASE"/>
</dbReference>
<sequence>MVSEDKQRITRRAYARIGLLGNPSDGFNGKTISISVENFYAEVTLTPSSQIRFLPHPEHDPQEFDSLVALATRVKTHGYYGGIRLLQALCYKFHEHCTNLQIALPAKPFTLKYETNIPKQAGLSGSSAIICAALKCLIEFYGVESEMVKADLPSLILSAESELAITAGLQDRVIQVYEGAVFMDFSKEIMEEKGRGEYTELDPGLIPQLYMIFCENPGDSGKVHNTVKQRWLAGDPVVRQGMEDVAALAVKGRKALEACDMGAFATCLDNNFALRRKMYGDEALGALNIRMVTIAQDVGAAAKFTGSGGASVVFLREQTQLQPLQEACDKEGFTLLPVTIHATSC</sequence>
<evidence type="ECO:0000313" key="5">
    <source>
        <dbReference type="Proteomes" id="UP001190700"/>
    </source>
</evidence>
<comment type="caution">
    <text evidence="4">The sequence shown here is derived from an EMBL/GenBank/DDBJ whole genome shotgun (WGS) entry which is preliminary data.</text>
</comment>
<dbReference type="Proteomes" id="UP001190700">
    <property type="component" value="Unassembled WGS sequence"/>
</dbReference>
<gene>
    <name evidence="4" type="ORF">CYMTET_55309</name>
</gene>
<accession>A0AAE0BEE1</accession>
<dbReference type="SUPFAM" id="SSF55060">
    <property type="entry name" value="GHMP Kinase, C-terminal domain"/>
    <property type="match status" value="1"/>
</dbReference>
<organism evidence="4 5">
    <name type="scientific">Cymbomonas tetramitiformis</name>
    <dbReference type="NCBI Taxonomy" id="36881"/>
    <lineage>
        <taxon>Eukaryota</taxon>
        <taxon>Viridiplantae</taxon>
        <taxon>Chlorophyta</taxon>
        <taxon>Pyramimonadophyceae</taxon>
        <taxon>Pyramimonadales</taxon>
        <taxon>Pyramimonadaceae</taxon>
        <taxon>Cymbomonas</taxon>
    </lineage>
</organism>
<evidence type="ECO:0000256" key="1">
    <source>
        <dbReference type="ARBA" id="ARBA00022741"/>
    </source>
</evidence>
<dbReference type="InterPro" id="IPR053034">
    <property type="entry name" value="Glucuronokinase-like"/>
</dbReference>
<dbReference type="AlphaFoldDB" id="A0AAE0BEE1"/>
<dbReference type="PANTHER" id="PTHR38710">
    <property type="entry name" value="WITH PUTATIVE URIDYL PYROPHOSPHORYLASE-RELATED"/>
    <property type="match status" value="1"/>
</dbReference>
<dbReference type="Gene3D" id="3.30.230.120">
    <property type="match status" value="1"/>
</dbReference>
<dbReference type="Pfam" id="PF00288">
    <property type="entry name" value="GHMP_kinases_N"/>
    <property type="match status" value="1"/>
</dbReference>
<keyword evidence="5" id="KW-1185">Reference proteome</keyword>
<proteinExistence type="predicted"/>
<dbReference type="SUPFAM" id="SSF54211">
    <property type="entry name" value="Ribosomal protein S5 domain 2-like"/>
    <property type="match status" value="1"/>
</dbReference>
<keyword evidence="1" id="KW-0547">Nucleotide-binding</keyword>
<feature type="domain" description="GHMP kinase N-terminal" evidence="3">
    <location>
        <begin position="99"/>
        <end position="179"/>
    </location>
</feature>
<evidence type="ECO:0000256" key="2">
    <source>
        <dbReference type="ARBA" id="ARBA00022840"/>
    </source>
</evidence>
<dbReference type="GO" id="GO:0005524">
    <property type="term" value="F:ATP binding"/>
    <property type="evidence" value="ECO:0007669"/>
    <property type="project" value="UniProtKB-KW"/>
</dbReference>
<evidence type="ECO:0000259" key="3">
    <source>
        <dbReference type="Pfam" id="PF00288"/>
    </source>
</evidence>
<dbReference type="EMBL" id="LGRX02035496">
    <property type="protein sequence ID" value="KAK3234438.1"/>
    <property type="molecule type" value="Genomic_DNA"/>
</dbReference>
<reference evidence="4 5" key="1">
    <citation type="journal article" date="2015" name="Genome Biol. Evol.">
        <title>Comparative Genomics of a Bacterivorous Green Alga Reveals Evolutionary Causalities and Consequences of Phago-Mixotrophic Mode of Nutrition.</title>
        <authorList>
            <person name="Burns J.A."/>
            <person name="Paasch A."/>
            <person name="Narechania A."/>
            <person name="Kim E."/>
        </authorList>
    </citation>
    <scope>NUCLEOTIDE SEQUENCE [LARGE SCALE GENOMIC DNA]</scope>
    <source>
        <strain evidence="4 5">PLY_AMNH</strain>
    </source>
</reference>
<protein>
    <recommendedName>
        <fullName evidence="3">GHMP kinase N-terminal domain-containing protein</fullName>
    </recommendedName>
</protein>
<keyword evidence="2" id="KW-0067">ATP-binding</keyword>
<dbReference type="InterPro" id="IPR006204">
    <property type="entry name" value="GHMP_kinase_N_dom"/>
</dbReference>
<evidence type="ECO:0000313" key="4">
    <source>
        <dbReference type="EMBL" id="KAK3234438.1"/>
    </source>
</evidence>
<dbReference type="PANTHER" id="PTHR38710:SF1">
    <property type="entry name" value="WITH PUTATIVE URIDYL PYROPHOSPHORYLASE-RELATED"/>
    <property type="match status" value="1"/>
</dbReference>
<dbReference type="InterPro" id="IPR020568">
    <property type="entry name" value="Ribosomal_Su5_D2-typ_SF"/>
</dbReference>